<dbReference type="Gene3D" id="3.90.700.10">
    <property type="entry name" value="Succinate dehydrogenase/fumarate reductase flavoprotein, catalytic domain"/>
    <property type="match status" value="1"/>
</dbReference>
<keyword evidence="17" id="KW-1185">Reference proteome</keyword>
<evidence type="ECO:0000256" key="11">
    <source>
        <dbReference type="ARBA" id="ARBA00048305"/>
    </source>
</evidence>
<comment type="catalytic activity">
    <reaction evidence="11">
        <text>L-aspartate + O2 = iminosuccinate + H2O2</text>
        <dbReference type="Rhea" id="RHEA:25876"/>
        <dbReference type="ChEBI" id="CHEBI:15379"/>
        <dbReference type="ChEBI" id="CHEBI:16240"/>
        <dbReference type="ChEBI" id="CHEBI:29991"/>
        <dbReference type="ChEBI" id="CHEBI:77875"/>
        <dbReference type="EC" id="1.4.3.16"/>
    </reaction>
    <physiologicalReaction direction="left-to-right" evidence="11">
        <dbReference type="Rhea" id="RHEA:25877"/>
    </physiologicalReaction>
</comment>
<name>A0ABU5N737_9MICO</name>
<evidence type="ECO:0000256" key="10">
    <source>
        <dbReference type="ARBA" id="ARBA00029426"/>
    </source>
</evidence>
<comment type="pathway">
    <text evidence="2 13">Cofactor biosynthesis; NAD(+) biosynthesis; iminoaspartate from L-aspartate (oxidase route): step 1/1.</text>
</comment>
<comment type="subcellular location">
    <subcellularLocation>
        <location evidence="13">Cytoplasm</location>
    </subcellularLocation>
</comment>
<comment type="caution">
    <text evidence="16">The sequence shown here is derived from an EMBL/GenBank/DDBJ whole genome shotgun (WGS) entry which is preliminary data.</text>
</comment>
<dbReference type="SUPFAM" id="SSF51905">
    <property type="entry name" value="FAD/NAD(P)-binding domain"/>
    <property type="match status" value="1"/>
</dbReference>
<dbReference type="NCBIfam" id="TIGR00551">
    <property type="entry name" value="nadB"/>
    <property type="match status" value="1"/>
</dbReference>
<evidence type="ECO:0000256" key="4">
    <source>
        <dbReference type="ARBA" id="ARBA00012173"/>
    </source>
</evidence>
<keyword evidence="8 13" id="KW-0274">FAD</keyword>
<evidence type="ECO:0000256" key="8">
    <source>
        <dbReference type="ARBA" id="ARBA00022827"/>
    </source>
</evidence>
<keyword evidence="7 13" id="KW-0662">Pyridine nucleotide biosynthesis</keyword>
<evidence type="ECO:0000256" key="13">
    <source>
        <dbReference type="RuleBase" id="RU362049"/>
    </source>
</evidence>
<dbReference type="SUPFAM" id="SSF56425">
    <property type="entry name" value="Succinate dehydrogenase/fumarate reductase flavoprotein, catalytic domain"/>
    <property type="match status" value="1"/>
</dbReference>
<feature type="domain" description="FAD-dependent oxidoreductase 2 FAD-binding" evidence="14">
    <location>
        <begin position="9"/>
        <end position="380"/>
    </location>
</feature>
<dbReference type="RefSeq" id="WP_194424407.1">
    <property type="nucleotide sequence ID" value="NZ_BAAAPT010000002.1"/>
</dbReference>
<evidence type="ECO:0000256" key="5">
    <source>
        <dbReference type="ARBA" id="ARBA00021901"/>
    </source>
</evidence>
<dbReference type="InterPro" id="IPR015939">
    <property type="entry name" value="Fum_Rdtase/Succ_DH_flav-like_C"/>
</dbReference>
<dbReference type="InterPro" id="IPR003953">
    <property type="entry name" value="FAD-dep_OxRdtase_2_FAD-bd"/>
</dbReference>
<dbReference type="PANTHER" id="PTHR42716:SF2">
    <property type="entry name" value="L-ASPARTATE OXIDASE, CHLOROPLASTIC"/>
    <property type="match status" value="1"/>
</dbReference>
<evidence type="ECO:0000313" key="16">
    <source>
        <dbReference type="EMBL" id="MDZ8161898.1"/>
    </source>
</evidence>
<dbReference type="Proteomes" id="UP001291912">
    <property type="component" value="Unassembled WGS sequence"/>
</dbReference>
<keyword evidence="9 13" id="KW-0560">Oxidoreductase</keyword>
<evidence type="ECO:0000256" key="9">
    <source>
        <dbReference type="ARBA" id="ARBA00023002"/>
    </source>
</evidence>
<comment type="function">
    <text evidence="10">Catalyzes the oxidation of L-aspartate to iminoaspartate, the first step in the de novo biosynthesis of NAD(+).</text>
</comment>
<evidence type="ECO:0000256" key="1">
    <source>
        <dbReference type="ARBA" id="ARBA00001974"/>
    </source>
</evidence>
<gene>
    <name evidence="16" type="primary">nadB</name>
    <name evidence="16" type="ORF">R2Q92_08585</name>
</gene>
<evidence type="ECO:0000259" key="15">
    <source>
        <dbReference type="Pfam" id="PF02910"/>
    </source>
</evidence>
<dbReference type="EC" id="1.4.3.16" evidence="4 12"/>
<dbReference type="PANTHER" id="PTHR42716">
    <property type="entry name" value="L-ASPARTATE OXIDASE"/>
    <property type="match status" value="1"/>
</dbReference>
<sequence length="520" mass="52855">MRSHATTSLVVVGSGIAGLTTALHAASRGARVTVVTKRTLEDTATSWAQGGIAAVTDDGDSVASHAEDTLTAAAGLGDPAAAQLVAAGGADAIADLVSRGVVFDTDAAGHHVRGLEAAHSHPRIIHAGGDATGREIQRALSAAARTASRITVREHGIAVDIVLEDGRARGVRLLGGDILRADAVVLATGGAGALFAHTTNPPVATADGVAMALRAGAAVTDLEFVQFHPTVLDAAEPFLVSEAVRGEGAVLLDDSGRRFALDAHPEGELAPRDVVSRAIADAMARQGGRSVRLDATVLREETSACAAFLADRFPTIDRAVRAAGLDWSVTPVPVTPAAHYLMGGVVTDLDGRTSIPALFAAGETARTGLHGANRLASNSLLEGVVFGTRVAAAATSDAAGASWPEIGGGGPTPQVTVADEEPEPFTRAALQRLMWEHAGLRREGGGLVRAAATVAAWRNGRPARAATPAGVEDDNLLLVAAHMLAAAEARRESVGAHFRTDGTCPDAPPAPSPTLIGAPC</sequence>
<feature type="domain" description="Fumarate reductase/succinate dehydrogenase flavoprotein-like C-terminal" evidence="15">
    <location>
        <begin position="427"/>
        <end position="501"/>
    </location>
</feature>
<proteinExistence type="inferred from homology"/>
<keyword evidence="6 13" id="KW-0285">Flavoprotein</keyword>
<protein>
    <recommendedName>
        <fullName evidence="5 12">L-aspartate oxidase</fullName>
        <ecNumber evidence="4 12">1.4.3.16</ecNumber>
    </recommendedName>
</protein>
<dbReference type="InterPro" id="IPR036188">
    <property type="entry name" value="FAD/NAD-bd_sf"/>
</dbReference>
<dbReference type="EMBL" id="JAWJYN010000002">
    <property type="protein sequence ID" value="MDZ8161898.1"/>
    <property type="molecule type" value="Genomic_DNA"/>
</dbReference>
<dbReference type="Pfam" id="PF02910">
    <property type="entry name" value="Succ_DH_flav_C"/>
    <property type="match status" value="1"/>
</dbReference>
<dbReference type="InterPro" id="IPR037099">
    <property type="entry name" value="Fum_R/Succ_DH_flav-like_C_sf"/>
</dbReference>
<evidence type="ECO:0000313" key="17">
    <source>
        <dbReference type="Proteomes" id="UP001291912"/>
    </source>
</evidence>
<dbReference type="InterPro" id="IPR027477">
    <property type="entry name" value="Succ_DH/fumarate_Rdtase_cat_sf"/>
</dbReference>
<evidence type="ECO:0000256" key="3">
    <source>
        <dbReference type="ARBA" id="ARBA00008562"/>
    </source>
</evidence>
<dbReference type="Gene3D" id="3.50.50.60">
    <property type="entry name" value="FAD/NAD(P)-binding domain"/>
    <property type="match status" value="1"/>
</dbReference>
<dbReference type="PRINTS" id="PR00368">
    <property type="entry name" value="FADPNR"/>
</dbReference>
<dbReference type="SUPFAM" id="SSF46977">
    <property type="entry name" value="Succinate dehydrogenase/fumarate reductase flavoprotein C-terminal domain"/>
    <property type="match status" value="1"/>
</dbReference>
<comment type="cofactor">
    <cofactor evidence="1 13">
        <name>FAD</name>
        <dbReference type="ChEBI" id="CHEBI:57692"/>
    </cofactor>
</comment>
<dbReference type="InterPro" id="IPR005288">
    <property type="entry name" value="NadB"/>
</dbReference>
<evidence type="ECO:0000256" key="6">
    <source>
        <dbReference type="ARBA" id="ARBA00022630"/>
    </source>
</evidence>
<comment type="similarity">
    <text evidence="3 13">Belongs to the FAD-dependent oxidoreductase 2 family. NadB subfamily.</text>
</comment>
<dbReference type="Gene3D" id="1.20.58.100">
    <property type="entry name" value="Fumarate reductase/succinate dehydrogenase flavoprotein-like, C-terminal domain"/>
    <property type="match status" value="1"/>
</dbReference>
<dbReference type="Pfam" id="PF00890">
    <property type="entry name" value="FAD_binding_2"/>
    <property type="match status" value="1"/>
</dbReference>
<organism evidence="16 17">
    <name type="scientific">Microbacterium aquimaris</name>
    <dbReference type="NCBI Taxonomy" id="459816"/>
    <lineage>
        <taxon>Bacteria</taxon>
        <taxon>Bacillati</taxon>
        <taxon>Actinomycetota</taxon>
        <taxon>Actinomycetes</taxon>
        <taxon>Micrococcales</taxon>
        <taxon>Microbacteriaceae</taxon>
        <taxon>Microbacterium</taxon>
    </lineage>
</organism>
<accession>A0ABU5N737</accession>
<evidence type="ECO:0000256" key="2">
    <source>
        <dbReference type="ARBA" id="ARBA00004950"/>
    </source>
</evidence>
<evidence type="ECO:0000256" key="7">
    <source>
        <dbReference type="ARBA" id="ARBA00022642"/>
    </source>
</evidence>
<evidence type="ECO:0000256" key="12">
    <source>
        <dbReference type="NCBIfam" id="TIGR00551"/>
    </source>
</evidence>
<dbReference type="GO" id="GO:0008734">
    <property type="term" value="F:L-aspartate oxidase activity"/>
    <property type="evidence" value="ECO:0007669"/>
    <property type="project" value="UniProtKB-EC"/>
</dbReference>
<reference evidence="16 17" key="1">
    <citation type="submission" date="2023-10" db="EMBL/GenBank/DDBJ databases">
        <title>Microbacterium xanthum sp. nov., isolated from seaweed.</title>
        <authorList>
            <person name="Lee S.D."/>
        </authorList>
    </citation>
    <scope>NUCLEOTIDE SEQUENCE [LARGE SCALE GENOMIC DNA]</scope>
    <source>
        <strain evidence="16 17">KCTC 19124</strain>
    </source>
</reference>
<evidence type="ECO:0000259" key="14">
    <source>
        <dbReference type="Pfam" id="PF00890"/>
    </source>
</evidence>